<feature type="domain" description="Arrestin C-terminal-like" evidence="1">
    <location>
        <begin position="186"/>
        <end position="325"/>
    </location>
</feature>
<dbReference type="Pfam" id="PF02752">
    <property type="entry name" value="Arrestin_C"/>
    <property type="match status" value="1"/>
</dbReference>
<reference evidence="2" key="1">
    <citation type="submission" date="2020-12" db="EMBL/GenBank/DDBJ databases">
        <title>Metabolic potential, ecology and presence of endohyphal bacteria is reflected in genomic diversity of Mucoromycotina.</title>
        <authorList>
            <person name="Muszewska A."/>
            <person name="Okrasinska A."/>
            <person name="Steczkiewicz K."/>
            <person name="Drgas O."/>
            <person name="Orlowska M."/>
            <person name="Perlinska-Lenart U."/>
            <person name="Aleksandrzak-Piekarczyk T."/>
            <person name="Szatraj K."/>
            <person name="Zielenkiewicz U."/>
            <person name="Pilsyk S."/>
            <person name="Malc E."/>
            <person name="Mieczkowski P."/>
            <person name="Kruszewska J.S."/>
            <person name="Biernat P."/>
            <person name="Pawlowska J."/>
        </authorList>
    </citation>
    <scope>NUCLEOTIDE SEQUENCE</scope>
    <source>
        <strain evidence="2">WA0000067209</strain>
    </source>
</reference>
<evidence type="ECO:0000313" key="2">
    <source>
        <dbReference type="EMBL" id="KAG2171376.1"/>
    </source>
</evidence>
<dbReference type="InterPro" id="IPR014756">
    <property type="entry name" value="Ig_E-set"/>
</dbReference>
<dbReference type="SUPFAM" id="SSF81296">
    <property type="entry name" value="E set domains"/>
    <property type="match status" value="2"/>
</dbReference>
<dbReference type="InterPro" id="IPR011021">
    <property type="entry name" value="Arrestin-like_N"/>
</dbReference>
<dbReference type="InterPro" id="IPR011022">
    <property type="entry name" value="Arrestin_C-like"/>
</dbReference>
<dbReference type="Proteomes" id="UP000654370">
    <property type="component" value="Unassembled WGS sequence"/>
</dbReference>
<dbReference type="InterPro" id="IPR014752">
    <property type="entry name" value="Arrestin-like_C"/>
</dbReference>
<dbReference type="EMBL" id="JAEPQZ010000021">
    <property type="protein sequence ID" value="KAG2171376.1"/>
    <property type="molecule type" value="Genomic_DNA"/>
</dbReference>
<name>A0A8H7PDH9_MORIS</name>
<dbReference type="Gene3D" id="2.60.40.640">
    <property type="match status" value="2"/>
</dbReference>
<dbReference type="GO" id="GO:0005886">
    <property type="term" value="C:plasma membrane"/>
    <property type="evidence" value="ECO:0007669"/>
    <property type="project" value="TreeGrafter"/>
</dbReference>
<protein>
    <recommendedName>
        <fullName evidence="1">Arrestin C-terminal-like domain-containing protein</fullName>
    </recommendedName>
</protein>
<sequence>MSPNLTSNHQLINQQLHASELQIQLDNDTLIMHGSEEESSGCVLRGHVRLNLKEPAKFKSLTLRLTGKIRVAWSESTTSSTPQKFHKEERTIIDKQWTFLAPCRRNQLHQLAGKPHRWEFELPLPGNLPDSIENNETGNVQYRLKAVAERPTFMLNYTDKKVVRIVRHLSPTAMDYFQPMTIANEWANKLEYQISVPSKVFSEDETIPVTIRIIPKLPGIKVRYITCTLKEYITYSAGASNQFSKTEGRIVKFLRDEQFPCRDDVWEKTEMIRVPRYPHGIQFNTRNDLIRIRHKVKFTMSLINADKHISELRAALPIIICPISQRAEDNSLPAYEDALRAVPYSEPPDLYYSSGDSNAGSPTEERDMMFDPATSNRNLYEIQQEWATSLNRVPSYRTALRDRPPFPECRAALPSYESICAL</sequence>
<gene>
    <name evidence="2" type="ORF">INT43_009037</name>
</gene>
<proteinExistence type="predicted"/>
<comment type="caution">
    <text evidence="2">The sequence shown here is derived from an EMBL/GenBank/DDBJ whole genome shotgun (WGS) entry which is preliminary data.</text>
</comment>
<dbReference type="Pfam" id="PF00339">
    <property type="entry name" value="Arrestin_N"/>
    <property type="match status" value="1"/>
</dbReference>
<dbReference type="GO" id="GO:0030674">
    <property type="term" value="F:protein-macromolecule adaptor activity"/>
    <property type="evidence" value="ECO:0007669"/>
    <property type="project" value="TreeGrafter"/>
</dbReference>
<dbReference type="SMART" id="SM01017">
    <property type="entry name" value="Arrestin_C"/>
    <property type="match status" value="1"/>
</dbReference>
<dbReference type="AlphaFoldDB" id="A0A8H7PDH9"/>
<dbReference type="PANTHER" id="PTHR11188:SF17">
    <property type="entry name" value="FI21816P1"/>
    <property type="match status" value="1"/>
</dbReference>
<dbReference type="PANTHER" id="PTHR11188">
    <property type="entry name" value="ARRESTIN DOMAIN CONTAINING PROTEIN"/>
    <property type="match status" value="1"/>
</dbReference>
<evidence type="ECO:0000259" key="1">
    <source>
        <dbReference type="SMART" id="SM01017"/>
    </source>
</evidence>
<dbReference type="GO" id="GO:0005829">
    <property type="term" value="C:cytosol"/>
    <property type="evidence" value="ECO:0007669"/>
    <property type="project" value="TreeGrafter"/>
</dbReference>
<dbReference type="InterPro" id="IPR050357">
    <property type="entry name" value="Arrestin_domain-protein"/>
</dbReference>
<evidence type="ECO:0000313" key="3">
    <source>
        <dbReference type="Proteomes" id="UP000654370"/>
    </source>
</evidence>
<accession>A0A8H7PDH9</accession>
<dbReference type="GO" id="GO:0031625">
    <property type="term" value="F:ubiquitin protein ligase binding"/>
    <property type="evidence" value="ECO:0007669"/>
    <property type="project" value="TreeGrafter"/>
</dbReference>
<organism evidence="2 3">
    <name type="scientific">Mortierella isabellina</name>
    <name type="common">Filamentous fungus</name>
    <name type="synonym">Umbelopsis isabellina</name>
    <dbReference type="NCBI Taxonomy" id="91625"/>
    <lineage>
        <taxon>Eukaryota</taxon>
        <taxon>Fungi</taxon>
        <taxon>Fungi incertae sedis</taxon>
        <taxon>Mucoromycota</taxon>
        <taxon>Mucoromycotina</taxon>
        <taxon>Umbelopsidomycetes</taxon>
        <taxon>Umbelopsidales</taxon>
        <taxon>Umbelopsidaceae</taxon>
        <taxon>Umbelopsis</taxon>
    </lineage>
</organism>
<keyword evidence="3" id="KW-1185">Reference proteome</keyword>
<dbReference type="OrthoDB" id="2333384at2759"/>
<dbReference type="GO" id="GO:0070086">
    <property type="term" value="P:ubiquitin-dependent endocytosis"/>
    <property type="evidence" value="ECO:0007669"/>
    <property type="project" value="TreeGrafter"/>
</dbReference>